<proteinExistence type="predicted"/>
<sequence length="66" mass="6850">MKLVARITEPTSIARFLAALGEPSTFRAAPLPRAHGSGATITTARGLARSTFRTAGVAPPKGTRMS</sequence>
<reference evidence="1 2" key="1">
    <citation type="submission" date="2015-09" db="EMBL/GenBank/DDBJ databases">
        <title>Sorangium comparison.</title>
        <authorList>
            <person name="Zaburannyi N."/>
            <person name="Bunk B."/>
            <person name="Overmann J."/>
            <person name="Mueller R."/>
        </authorList>
    </citation>
    <scope>NUCLEOTIDE SEQUENCE [LARGE SCALE GENOMIC DNA]</scope>
    <source>
        <strain evidence="1 2">So ce26</strain>
    </source>
</reference>
<dbReference type="EMBL" id="CP012673">
    <property type="protein sequence ID" value="AUX42270.1"/>
    <property type="molecule type" value="Genomic_DNA"/>
</dbReference>
<protein>
    <submittedName>
        <fullName evidence="1">Uncharacterized protein</fullName>
    </submittedName>
</protein>
<gene>
    <name evidence="1" type="ORF">SOCE26_037000</name>
</gene>
<dbReference type="AlphaFoldDB" id="A0A2L0ESM7"/>
<evidence type="ECO:0000313" key="2">
    <source>
        <dbReference type="Proteomes" id="UP000238348"/>
    </source>
</evidence>
<name>A0A2L0ESM7_SORCE</name>
<accession>A0A2L0ESM7</accession>
<evidence type="ECO:0000313" key="1">
    <source>
        <dbReference type="EMBL" id="AUX42270.1"/>
    </source>
</evidence>
<organism evidence="1 2">
    <name type="scientific">Sorangium cellulosum</name>
    <name type="common">Polyangium cellulosum</name>
    <dbReference type="NCBI Taxonomy" id="56"/>
    <lineage>
        <taxon>Bacteria</taxon>
        <taxon>Pseudomonadati</taxon>
        <taxon>Myxococcota</taxon>
        <taxon>Polyangia</taxon>
        <taxon>Polyangiales</taxon>
        <taxon>Polyangiaceae</taxon>
        <taxon>Sorangium</taxon>
    </lineage>
</organism>
<dbReference type="Proteomes" id="UP000238348">
    <property type="component" value="Chromosome"/>
</dbReference>